<reference evidence="2" key="1">
    <citation type="journal article" date="2019" name="Int. J. Syst. Evol. Microbiol.">
        <title>The Global Catalogue of Microorganisms (GCM) 10K type strain sequencing project: providing services to taxonomists for standard genome sequencing and annotation.</title>
        <authorList>
            <consortium name="The Broad Institute Genomics Platform"/>
            <consortium name="The Broad Institute Genome Sequencing Center for Infectious Disease"/>
            <person name="Wu L."/>
            <person name="Ma J."/>
        </authorList>
    </citation>
    <scope>NUCLEOTIDE SEQUENCE [LARGE SCALE GENOMIC DNA]</scope>
    <source>
        <strain evidence="2">CCUG 59129</strain>
    </source>
</reference>
<sequence length="55" mass="6464">MLDVQFHSVIIGFSDNRKLVNLVEGFLSCQERKPIPHPWMKLLVQESMIHAWKLC</sequence>
<keyword evidence="2" id="KW-1185">Reference proteome</keyword>
<dbReference type="EMBL" id="JBHTJZ010000008">
    <property type="protein sequence ID" value="MFD0959256.1"/>
    <property type="molecule type" value="Genomic_DNA"/>
</dbReference>
<evidence type="ECO:0000313" key="2">
    <source>
        <dbReference type="Proteomes" id="UP001596989"/>
    </source>
</evidence>
<dbReference type="RefSeq" id="WP_377563321.1">
    <property type="nucleotide sequence ID" value="NZ_JBHTJZ010000008.1"/>
</dbReference>
<proteinExistence type="predicted"/>
<comment type="caution">
    <text evidence="1">The sequence shown here is derived from an EMBL/GenBank/DDBJ whole genome shotgun (WGS) entry which is preliminary data.</text>
</comment>
<dbReference type="Proteomes" id="UP001596989">
    <property type="component" value="Unassembled WGS sequence"/>
</dbReference>
<name>A0ABW3HP60_9BACL</name>
<accession>A0ABW3HP60</accession>
<gene>
    <name evidence="1" type="ORF">ACFQ2I_07625</name>
</gene>
<evidence type="ECO:0000313" key="1">
    <source>
        <dbReference type="EMBL" id="MFD0959256.1"/>
    </source>
</evidence>
<organism evidence="1 2">
    <name type="scientific">Paenibacillus chungangensis</name>
    <dbReference type="NCBI Taxonomy" id="696535"/>
    <lineage>
        <taxon>Bacteria</taxon>
        <taxon>Bacillati</taxon>
        <taxon>Bacillota</taxon>
        <taxon>Bacilli</taxon>
        <taxon>Bacillales</taxon>
        <taxon>Paenibacillaceae</taxon>
        <taxon>Paenibacillus</taxon>
    </lineage>
</organism>
<protein>
    <submittedName>
        <fullName evidence="1">Uncharacterized protein</fullName>
    </submittedName>
</protein>